<evidence type="ECO:0000256" key="2">
    <source>
        <dbReference type="ARBA" id="ARBA00022448"/>
    </source>
</evidence>
<dbReference type="AlphaFoldDB" id="A0A1I5RN59"/>
<keyword evidence="2 8" id="KW-0813">Transport</keyword>
<name>A0A1I5RN59_9BACT</name>
<dbReference type="EMBL" id="FOXQ01000001">
    <property type="protein sequence ID" value="SFP59820.1"/>
    <property type="molecule type" value="Genomic_DNA"/>
</dbReference>
<dbReference type="SUPFAM" id="SSF56935">
    <property type="entry name" value="Porins"/>
    <property type="match status" value="1"/>
</dbReference>
<keyword evidence="6 8" id="KW-0472">Membrane</keyword>
<dbReference type="PANTHER" id="PTHR30069:SF29">
    <property type="entry name" value="HEMOGLOBIN AND HEMOGLOBIN-HAPTOGLOBIN-BINDING PROTEIN 1-RELATED"/>
    <property type="match status" value="1"/>
</dbReference>
<dbReference type="GO" id="GO:0044718">
    <property type="term" value="P:siderophore transmembrane transport"/>
    <property type="evidence" value="ECO:0007669"/>
    <property type="project" value="TreeGrafter"/>
</dbReference>
<dbReference type="Gene3D" id="2.40.170.20">
    <property type="entry name" value="TonB-dependent receptor, beta-barrel domain"/>
    <property type="match status" value="1"/>
</dbReference>
<dbReference type="GO" id="GO:0015344">
    <property type="term" value="F:siderophore uptake transmembrane transporter activity"/>
    <property type="evidence" value="ECO:0007669"/>
    <property type="project" value="TreeGrafter"/>
</dbReference>
<evidence type="ECO:0000313" key="11">
    <source>
        <dbReference type="EMBL" id="SFP59820.1"/>
    </source>
</evidence>
<keyword evidence="3 8" id="KW-1134">Transmembrane beta strand</keyword>
<evidence type="ECO:0000313" key="12">
    <source>
        <dbReference type="Proteomes" id="UP000199031"/>
    </source>
</evidence>
<evidence type="ECO:0000256" key="7">
    <source>
        <dbReference type="ARBA" id="ARBA00023237"/>
    </source>
</evidence>
<comment type="subcellular location">
    <subcellularLocation>
        <location evidence="1 8">Cell outer membrane</location>
        <topology evidence="1 8">Multi-pass membrane protein</topology>
    </subcellularLocation>
</comment>
<evidence type="ECO:0000256" key="3">
    <source>
        <dbReference type="ARBA" id="ARBA00022452"/>
    </source>
</evidence>
<dbReference type="InterPro" id="IPR023997">
    <property type="entry name" value="TonB-dep_OMP_SusC/RagA_CS"/>
</dbReference>
<accession>A0A1I5RN59</accession>
<dbReference type="OrthoDB" id="601301at2"/>
<proteinExistence type="inferred from homology"/>
<dbReference type="Pfam" id="PF13715">
    <property type="entry name" value="CarbopepD_reg_2"/>
    <property type="match status" value="1"/>
</dbReference>
<dbReference type="InterPro" id="IPR023996">
    <property type="entry name" value="TonB-dep_OMP_SusC/RagA"/>
</dbReference>
<dbReference type="InterPro" id="IPR037066">
    <property type="entry name" value="Plug_dom_sf"/>
</dbReference>
<comment type="similarity">
    <text evidence="8">Belongs to the TonB-dependent receptor family.</text>
</comment>
<feature type="domain" description="TonB-dependent receptor plug" evidence="10">
    <location>
        <begin position="127"/>
        <end position="234"/>
    </location>
</feature>
<dbReference type="FunFam" id="2.170.130.10:FF:000003">
    <property type="entry name" value="SusC/RagA family TonB-linked outer membrane protein"/>
    <property type="match status" value="1"/>
</dbReference>
<dbReference type="InterPro" id="IPR012910">
    <property type="entry name" value="Plug_dom"/>
</dbReference>
<dbReference type="InterPro" id="IPR008969">
    <property type="entry name" value="CarboxyPept-like_regulatory"/>
</dbReference>
<dbReference type="SUPFAM" id="SSF49464">
    <property type="entry name" value="Carboxypeptidase regulatory domain-like"/>
    <property type="match status" value="1"/>
</dbReference>
<dbReference type="InterPro" id="IPR036942">
    <property type="entry name" value="Beta-barrel_TonB_sf"/>
</dbReference>
<keyword evidence="5 9" id="KW-0732">Signal</keyword>
<protein>
    <submittedName>
        <fullName evidence="11">TonB-linked outer membrane protein, SusC/RagA family</fullName>
    </submittedName>
</protein>
<reference evidence="11 12" key="1">
    <citation type="submission" date="2016-10" db="EMBL/GenBank/DDBJ databases">
        <authorList>
            <person name="de Groot N.N."/>
        </authorList>
    </citation>
    <scope>NUCLEOTIDE SEQUENCE [LARGE SCALE GENOMIC DNA]</scope>
    <source>
        <strain evidence="11 12">DSM 28286</strain>
    </source>
</reference>
<sequence>MNSKIKLLVMKGKVLRLLAAFIMLAMAQSPLYAQQQNITGKIISAADQSPLQGVTVTVDNSNNGTVSGVDGAFTINAGMGSTLNFSIAGFVSKSIKISGADLGVISMETDLVSLDSVVVIGYGTQKKVNLTGAVSTVPVRTLQEAPVTNFSNTLAGRLPGVIAINGSGEPGEDGSSILIRGNHSLNNNAPLVVVDGVPTPSEILERINPNDIENISVLKDATASIYGSESANGVILITTRQGRKNQPAQVTINFNQGYNQPSRIPKMAGAVDYMEMLNEAAIYHGTTAQFSKETIEAYKDPNRDPWLYPSTDWFKEGLKTLSPQTNGNLSVQGGTAALTYFLSLGALTQDGYYKQSATRYNQFNIRSNISSQVTKNIKIGLNLSGRKEDRNFPTVSAGQIFRMLIRGRPTDPAFFPNGLPGPDQEGGNQPVVTGTPATGYDHNQRYYMTGNLSVDITIPGVEGLSIRGLLSYNKQFQEVKVWNTPWNLYTFDKQAYINNNMQDPESFLTAFSAGPSDPSLSQTYYQEQKILENIVANYKRSFGDHDITLMGGAESQRFNDNTFNAFRRDYISTSISELFAGSQENWTNNGSGAKGTRVSYFGRIDYAFRHKYLLQVVGRYDGSYLFPKDSRFGFFPAFSGGWRISEEPFFKNSIQFVDELKIRASWGKTGNDITNPNALVEAQQYYSGFQFGNGYVLGIDQIAQNIEPTYVANPYITWERANQFNVGLDGVLLKNKLSFTVDYWNQLRSGILIARNASVPQSTGLTLPKENLGKVKSWGYDGNITWNQSVNDDLSFNVSLNAGYSTTKIMFWDEPPGAPEYQVSTGKKISTGLYYKAIGIFQNEKQVEDYPHWNGARPGDIIFEDVDGNGIINADDRIRVNKNSTPVWTGGISLGLNWKQLSARIFFQGSAGDVQYVSTESGDIGNYLADFATQRWRPDPDDLTGMTAAGGATYSGPRTFDRGDTYWTTNNNTYFLRSTNYIRLKSLEIGYSLPHSLLKKLGGLNDFRIYVNGYNLLTWDKFKLMDPEASNAAGDYYPQTRVYNIGFNLTF</sequence>
<gene>
    <name evidence="11" type="ORF">SAMN05444277_101329</name>
</gene>
<dbReference type="NCBIfam" id="TIGR04056">
    <property type="entry name" value="OMP_RagA_SusC"/>
    <property type="match status" value="1"/>
</dbReference>
<evidence type="ECO:0000256" key="4">
    <source>
        <dbReference type="ARBA" id="ARBA00022692"/>
    </source>
</evidence>
<dbReference type="GO" id="GO:0009279">
    <property type="term" value="C:cell outer membrane"/>
    <property type="evidence" value="ECO:0007669"/>
    <property type="project" value="UniProtKB-SubCell"/>
</dbReference>
<dbReference type="PANTHER" id="PTHR30069">
    <property type="entry name" value="TONB-DEPENDENT OUTER MEMBRANE RECEPTOR"/>
    <property type="match status" value="1"/>
</dbReference>
<dbReference type="RefSeq" id="WP_090653838.1">
    <property type="nucleotide sequence ID" value="NZ_FOXQ01000001.1"/>
</dbReference>
<evidence type="ECO:0000256" key="6">
    <source>
        <dbReference type="ARBA" id="ARBA00023136"/>
    </source>
</evidence>
<dbReference type="Gene3D" id="2.60.40.1120">
    <property type="entry name" value="Carboxypeptidase-like, regulatory domain"/>
    <property type="match status" value="1"/>
</dbReference>
<evidence type="ECO:0000259" key="10">
    <source>
        <dbReference type="Pfam" id="PF07715"/>
    </source>
</evidence>
<evidence type="ECO:0000256" key="8">
    <source>
        <dbReference type="PROSITE-ProRule" id="PRU01360"/>
    </source>
</evidence>
<feature type="chain" id="PRO_5011578715" evidence="9">
    <location>
        <begin position="34"/>
        <end position="1051"/>
    </location>
</feature>
<dbReference type="Proteomes" id="UP000199031">
    <property type="component" value="Unassembled WGS sequence"/>
</dbReference>
<keyword evidence="12" id="KW-1185">Reference proteome</keyword>
<dbReference type="InterPro" id="IPR039426">
    <property type="entry name" value="TonB-dep_rcpt-like"/>
</dbReference>
<organism evidence="11 12">
    <name type="scientific">Parafilimonas terrae</name>
    <dbReference type="NCBI Taxonomy" id="1465490"/>
    <lineage>
        <taxon>Bacteria</taxon>
        <taxon>Pseudomonadati</taxon>
        <taxon>Bacteroidota</taxon>
        <taxon>Chitinophagia</taxon>
        <taxon>Chitinophagales</taxon>
        <taxon>Chitinophagaceae</taxon>
        <taxon>Parafilimonas</taxon>
    </lineage>
</organism>
<dbReference type="PROSITE" id="PS52016">
    <property type="entry name" value="TONB_DEPENDENT_REC_3"/>
    <property type="match status" value="1"/>
</dbReference>
<feature type="signal peptide" evidence="9">
    <location>
        <begin position="1"/>
        <end position="33"/>
    </location>
</feature>
<dbReference type="Gene3D" id="2.170.130.10">
    <property type="entry name" value="TonB-dependent receptor, plug domain"/>
    <property type="match status" value="1"/>
</dbReference>
<dbReference type="NCBIfam" id="TIGR04057">
    <property type="entry name" value="SusC_RagA_signa"/>
    <property type="match status" value="1"/>
</dbReference>
<evidence type="ECO:0000256" key="5">
    <source>
        <dbReference type="ARBA" id="ARBA00022729"/>
    </source>
</evidence>
<keyword evidence="7 8" id="KW-0998">Cell outer membrane</keyword>
<evidence type="ECO:0000256" key="1">
    <source>
        <dbReference type="ARBA" id="ARBA00004571"/>
    </source>
</evidence>
<dbReference type="Pfam" id="PF07715">
    <property type="entry name" value="Plug"/>
    <property type="match status" value="1"/>
</dbReference>
<dbReference type="STRING" id="1465490.SAMN05444277_101329"/>
<evidence type="ECO:0000256" key="9">
    <source>
        <dbReference type="SAM" id="SignalP"/>
    </source>
</evidence>
<keyword evidence="4 8" id="KW-0812">Transmembrane</keyword>